<evidence type="ECO:0000256" key="1">
    <source>
        <dbReference type="SAM" id="MobiDB-lite"/>
    </source>
</evidence>
<protein>
    <submittedName>
        <fullName evidence="2">Uncharacterized protein</fullName>
    </submittedName>
</protein>
<name>A0A1B6HYN0_9HEMI</name>
<dbReference type="EMBL" id="GECU01027920">
    <property type="protein sequence ID" value="JAS79786.1"/>
    <property type="molecule type" value="Transcribed_RNA"/>
</dbReference>
<feature type="non-terminal residue" evidence="2">
    <location>
        <position position="328"/>
    </location>
</feature>
<reference evidence="2" key="1">
    <citation type="submission" date="2015-11" db="EMBL/GenBank/DDBJ databases">
        <title>De novo transcriptome assembly of four potential Pierce s Disease insect vectors from Arizona vineyards.</title>
        <authorList>
            <person name="Tassone E.E."/>
        </authorList>
    </citation>
    <scope>NUCLEOTIDE SEQUENCE</scope>
</reference>
<evidence type="ECO:0000313" key="2">
    <source>
        <dbReference type="EMBL" id="JAS79786.1"/>
    </source>
</evidence>
<feature type="compositionally biased region" description="Polar residues" evidence="1">
    <location>
        <begin position="1"/>
        <end position="12"/>
    </location>
</feature>
<organism evidence="2">
    <name type="scientific">Homalodisca liturata</name>
    <dbReference type="NCBI Taxonomy" id="320908"/>
    <lineage>
        <taxon>Eukaryota</taxon>
        <taxon>Metazoa</taxon>
        <taxon>Ecdysozoa</taxon>
        <taxon>Arthropoda</taxon>
        <taxon>Hexapoda</taxon>
        <taxon>Insecta</taxon>
        <taxon>Pterygota</taxon>
        <taxon>Neoptera</taxon>
        <taxon>Paraneoptera</taxon>
        <taxon>Hemiptera</taxon>
        <taxon>Auchenorrhyncha</taxon>
        <taxon>Membracoidea</taxon>
        <taxon>Cicadellidae</taxon>
        <taxon>Cicadellinae</taxon>
        <taxon>Proconiini</taxon>
        <taxon>Homalodisca</taxon>
    </lineage>
</organism>
<feature type="compositionally biased region" description="Polar residues" evidence="1">
    <location>
        <begin position="43"/>
        <end position="61"/>
    </location>
</feature>
<feature type="compositionally biased region" description="Basic and acidic residues" evidence="1">
    <location>
        <begin position="15"/>
        <end position="26"/>
    </location>
</feature>
<feature type="compositionally biased region" description="Polar residues" evidence="1">
    <location>
        <begin position="77"/>
        <end position="98"/>
    </location>
</feature>
<proteinExistence type="predicted"/>
<feature type="compositionally biased region" description="Basic and acidic residues" evidence="1">
    <location>
        <begin position="62"/>
        <end position="74"/>
    </location>
</feature>
<accession>A0A1B6HYN0</accession>
<gene>
    <name evidence="2" type="ORF">g.52445</name>
</gene>
<sequence length="328" mass="36203">MEFQKENLSSQDDINETKIKERRSPLRDYTNVTIGKGGGGGNSNSPKLLQPKASENPNLNKSETHINVKEDHDVVSPSRSDTVSKLSVPATSKRTKTAHQTLENVQPHNLALEGEEDETFEDAEENKSNLTVLAEDLDKLHLGTPGRNVVTSAASHEFVNTKQFRVNSLRLSDSDFLYESDDASDVSQNNSLNKSNYEVSPVLIKSSEHMSKSTEVKSFSEGKKELINVPMSSSVNFTESLSGENDFGIVNFCDIPLSPNFVQPSDLQKSVAEIDLTSPKENSKSISFQSPTDETTATNLEKSYADCKESSLSPFKIEFKKNFAKIDS</sequence>
<dbReference type="AlphaFoldDB" id="A0A1B6HYN0"/>
<feature type="region of interest" description="Disordered" evidence="1">
    <location>
        <begin position="1"/>
        <end position="98"/>
    </location>
</feature>